<dbReference type="Proteomes" id="UP000076842">
    <property type="component" value="Unassembled WGS sequence"/>
</dbReference>
<proteinExistence type="predicted"/>
<dbReference type="AlphaFoldDB" id="A0A165DNY6"/>
<name>A0A165DNY6_9BASI</name>
<reference evidence="1 2" key="1">
    <citation type="journal article" date="2016" name="Mol. Biol. Evol.">
        <title>Comparative Genomics of Early-Diverging Mushroom-Forming Fungi Provides Insights into the Origins of Lignocellulose Decay Capabilities.</title>
        <authorList>
            <person name="Nagy L.G."/>
            <person name="Riley R."/>
            <person name="Tritt A."/>
            <person name="Adam C."/>
            <person name="Daum C."/>
            <person name="Floudas D."/>
            <person name="Sun H."/>
            <person name="Yadav J.S."/>
            <person name="Pangilinan J."/>
            <person name="Larsson K.H."/>
            <person name="Matsuura K."/>
            <person name="Barry K."/>
            <person name="Labutti K."/>
            <person name="Kuo R."/>
            <person name="Ohm R.A."/>
            <person name="Bhattacharya S.S."/>
            <person name="Shirouzu T."/>
            <person name="Yoshinaga Y."/>
            <person name="Martin F.M."/>
            <person name="Grigoriev I.V."/>
            <person name="Hibbett D.S."/>
        </authorList>
    </citation>
    <scope>NUCLEOTIDE SEQUENCE [LARGE SCALE GENOMIC DNA]</scope>
    <source>
        <strain evidence="1 2">HHB12733</strain>
    </source>
</reference>
<accession>A0A165DNY6</accession>
<organism evidence="1 2">
    <name type="scientific">Calocera cornea HHB12733</name>
    <dbReference type="NCBI Taxonomy" id="1353952"/>
    <lineage>
        <taxon>Eukaryota</taxon>
        <taxon>Fungi</taxon>
        <taxon>Dikarya</taxon>
        <taxon>Basidiomycota</taxon>
        <taxon>Agaricomycotina</taxon>
        <taxon>Dacrymycetes</taxon>
        <taxon>Dacrymycetales</taxon>
        <taxon>Dacrymycetaceae</taxon>
        <taxon>Calocera</taxon>
    </lineage>
</organism>
<protein>
    <submittedName>
        <fullName evidence="1">Uncharacterized protein</fullName>
    </submittedName>
</protein>
<dbReference type="EMBL" id="KV424043">
    <property type="protein sequence ID" value="KZT53214.1"/>
    <property type="molecule type" value="Genomic_DNA"/>
</dbReference>
<gene>
    <name evidence="1" type="ORF">CALCODRAFT_557644</name>
</gene>
<keyword evidence="2" id="KW-1185">Reference proteome</keyword>
<dbReference type="InParanoid" id="A0A165DNY6"/>
<evidence type="ECO:0000313" key="1">
    <source>
        <dbReference type="EMBL" id="KZT53214.1"/>
    </source>
</evidence>
<dbReference type="OrthoDB" id="10493050at2759"/>
<sequence>MCNPLPACFFPQPALSQAYTRQTMPLINANDSPTGSTVDGTALLERVKTRYIRSKRTVPAKGVDGYGGETGAVRGHEFPNTVAATIFAAPSPLRFHMSTDITLPDLISFSADTSAASGTVSEAFLHEGTFGFEDISDLLNIKHITCHAENGSDALTVTFYEDKSQGEETPQRGRTLGQYLGAHRDYTRLDLDGLCSFTPTYPELVFLSDTVIADINIAIGTSVQLYMRTNHEGCSCVCRGENEAESQTAKSISTTGDTFYCGDWSQLGSSDDYDYTFTLRRVGREKTIFATFLSTLKADSSGYQFEIGWLPLKGLHYEGTLTVDGSCKWSKP</sequence>
<evidence type="ECO:0000313" key="2">
    <source>
        <dbReference type="Proteomes" id="UP000076842"/>
    </source>
</evidence>